<dbReference type="eggNOG" id="COG2165">
    <property type="taxonomic scope" value="Bacteria"/>
</dbReference>
<dbReference type="EMBL" id="CP006905">
    <property type="protein sequence ID" value="AIY83906.1"/>
    <property type="molecule type" value="Genomic_DNA"/>
</dbReference>
<dbReference type="NCBIfam" id="TIGR02532">
    <property type="entry name" value="IV_pilin_GFxxxE"/>
    <property type="match status" value="1"/>
</dbReference>
<evidence type="ECO:0000256" key="5">
    <source>
        <dbReference type="ARBA" id="ARBA00023136"/>
    </source>
</evidence>
<dbReference type="PRINTS" id="PR00813">
    <property type="entry name" value="BCTERIALGSPG"/>
</dbReference>
<dbReference type="PROSITE" id="PS00409">
    <property type="entry name" value="PROKAR_NTER_METHYL"/>
    <property type="match status" value="1"/>
</dbReference>
<name>A0A0A7FYL0_9CLOT</name>
<sequence length="141" mass="15329">MKILNKNKKKKGFTLIELIAVVAIIGILAALLVPRITGYMNEAKKTKVVDQARKVSMAVETYQMRKSVDIPTSTKINTLETGNMATMFKEYLGGDIDTVCPQLSSKKSELDIADIKGIVDGSIDFKVDTAGNYTGKVTATP</sequence>
<evidence type="ECO:0000256" key="6">
    <source>
        <dbReference type="SAM" id="Phobius"/>
    </source>
</evidence>
<keyword evidence="3 6" id="KW-0812">Transmembrane</keyword>
<dbReference type="InterPro" id="IPR000983">
    <property type="entry name" value="Bac_GSPG_pilin"/>
</dbReference>
<dbReference type="GO" id="GO:0015628">
    <property type="term" value="P:protein secretion by the type II secretion system"/>
    <property type="evidence" value="ECO:0007669"/>
    <property type="project" value="InterPro"/>
</dbReference>
<gene>
    <name evidence="7" type="ORF">U729_1480</name>
</gene>
<reference evidence="7 8" key="1">
    <citation type="journal article" date="2015" name="Infect. Genet. Evol.">
        <title>Genomic sequences of six botulinum neurotoxin-producing strains representing three clostridial species illustrate the mobility and diversity of botulinum neurotoxin genes.</title>
        <authorList>
            <person name="Smith T.J."/>
            <person name="Hill K.K."/>
            <person name="Xie G."/>
            <person name="Foley B.T."/>
            <person name="Williamson C.H."/>
            <person name="Foster J.T."/>
            <person name="Johnson S.L."/>
            <person name="Chertkov O."/>
            <person name="Teshima H."/>
            <person name="Gibbons H.S."/>
            <person name="Johnsky L.A."/>
            <person name="Karavis M.A."/>
            <person name="Smith L.A."/>
        </authorList>
    </citation>
    <scope>NUCLEOTIDE SEQUENCE [LARGE SCALE GENOMIC DNA]</scope>
    <source>
        <strain evidence="7 8">Sullivan</strain>
    </source>
</reference>
<dbReference type="KEGG" id="cbv:U729_1480"/>
<evidence type="ECO:0000313" key="8">
    <source>
        <dbReference type="Proteomes" id="UP000030635"/>
    </source>
</evidence>
<proteinExistence type="predicted"/>
<evidence type="ECO:0000256" key="4">
    <source>
        <dbReference type="ARBA" id="ARBA00022989"/>
    </source>
</evidence>
<keyword evidence="5 6" id="KW-0472">Membrane</keyword>
<dbReference type="InterPro" id="IPR012902">
    <property type="entry name" value="N_methyl_site"/>
</dbReference>
<dbReference type="PANTHER" id="PTHR30093">
    <property type="entry name" value="GENERAL SECRETION PATHWAY PROTEIN G"/>
    <property type="match status" value="1"/>
</dbReference>
<evidence type="ECO:0000256" key="1">
    <source>
        <dbReference type="ARBA" id="ARBA00004167"/>
    </source>
</evidence>
<dbReference type="InterPro" id="IPR045584">
    <property type="entry name" value="Pilin-like"/>
</dbReference>
<dbReference type="Gene3D" id="3.30.700.10">
    <property type="entry name" value="Glycoprotein, Type 4 Pilin"/>
    <property type="match status" value="1"/>
</dbReference>
<accession>A0A0A7FYL0</accession>
<keyword evidence="8" id="KW-1185">Reference proteome</keyword>
<feature type="transmembrane region" description="Helical" evidence="6">
    <location>
        <begin position="12"/>
        <end position="33"/>
    </location>
</feature>
<dbReference type="GO" id="GO:0015627">
    <property type="term" value="C:type II protein secretion system complex"/>
    <property type="evidence" value="ECO:0007669"/>
    <property type="project" value="InterPro"/>
</dbReference>
<keyword evidence="4 6" id="KW-1133">Transmembrane helix</keyword>
<dbReference type="HOGENOM" id="CLU_143357_1_0_9"/>
<evidence type="ECO:0000256" key="2">
    <source>
        <dbReference type="ARBA" id="ARBA00022481"/>
    </source>
</evidence>
<keyword evidence="2" id="KW-0488">Methylation</keyword>
<evidence type="ECO:0000313" key="7">
    <source>
        <dbReference type="EMBL" id="AIY83906.1"/>
    </source>
</evidence>
<dbReference type="OrthoDB" id="1937147at2"/>
<evidence type="ECO:0008006" key="9">
    <source>
        <dbReference type="Google" id="ProtNLM"/>
    </source>
</evidence>
<comment type="subcellular location">
    <subcellularLocation>
        <location evidence="1">Membrane</location>
        <topology evidence="1">Single-pass membrane protein</topology>
    </subcellularLocation>
</comment>
<dbReference type="SUPFAM" id="SSF54523">
    <property type="entry name" value="Pili subunits"/>
    <property type="match status" value="1"/>
</dbReference>
<dbReference type="AlphaFoldDB" id="A0A0A7FYL0"/>
<protein>
    <recommendedName>
        <fullName evidence="9">Pilin</fullName>
    </recommendedName>
</protein>
<dbReference type="Proteomes" id="UP000030635">
    <property type="component" value="Chromosome"/>
</dbReference>
<dbReference type="GO" id="GO:0016020">
    <property type="term" value="C:membrane"/>
    <property type="evidence" value="ECO:0007669"/>
    <property type="project" value="UniProtKB-SubCell"/>
</dbReference>
<evidence type="ECO:0000256" key="3">
    <source>
        <dbReference type="ARBA" id="ARBA00022692"/>
    </source>
</evidence>
<dbReference type="Pfam" id="PF07963">
    <property type="entry name" value="N_methyl"/>
    <property type="match status" value="1"/>
</dbReference>
<dbReference type="PANTHER" id="PTHR30093:SF44">
    <property type="entry name" value="TYPE II SECRETION SYSTEM CORE PROTEIN G"/>
    <property type="match status" value="1"/>
</dbReference>
<organism evidence="7 8">
    <name type="scientific">Clostridium baratii str. Sullivan</name>
    <dbReference type="NCBI Taxonomy" id="1415775"/>
    <lineage>
        <taxon>Bacteria</taxon>
        <taxon>Bacillati</taxon>
        <taxon>Bacillota</taxon>
        <taxon>Clostridia</taxon>
        <taxon>Eubacteriales</taxon>
        <taxon>Clostridiaceae</taxon>
        <taxon>Clostridium</taxon>
    </lineage>
</organism>
<dbReference type="RefSeq" id="WP_052139494.1">
    <property type="nucleotide sequence ID" value="NZ_CP006905.1"/>
</dbReference>